<dbReference type="GO" id="GO:0006412">
    <property type="term" value="P:translation"/>
    <property type="evidence" value="ECO:0007669"/>
    <property type="project" value="InterPro"/>
</dbReference>
<dbReference type="Proteomes" id="UP000006726">
    <property type="component" value="Chromosome 1"/>
</dbReference>
<dbReference type="InterPro" id="IPR041991">
    <property type="entry name" value="Ribosomal_eL27_KOW"/>
</dbReference>
<dbReference type="FunCoup" id="Q5CSF1">
    <property type="interactions" value="370"/>
</dbReference>
<proteinExistence type="inferred from homology"/>
<feature type="non-terminal residue" evidence="4">
    <location>
        <position position="1"/>
    </location>
</feature>
<evidence type="ECO:0000313" key="4">
    <source>
        <dbReference type="EMBL" id="EAK88556.1"/>
    </source>
</evidence>
<dbReference type="Pfam" id="PF01777">
    <property type="entry name" value="Ribosomal_L27e"/>
    <property type="match status" value="1"/>
</dbReference>
<dbReference type="KEGG" id="cpv:cgd1_3000"/>
<dbReference type="SUPFAM" id="SSF50104">
    <property type="entry name" value="Translation proteins SH3-like domain"/>
    <property type="match status" value="1"/>
</dbReference>
<dbReference type="AlphaFoldDB" id="Q5CSF1"/>
<dbReference type="CDD" id="cd06090">
    <property type="entry name" value="KOW_RPL27"/>
    <property type="match status" value="1"/>
</dbReference>
<comment type="caution">
    <text evidence="4">The sequence shown here is derived from an EMBL/GenBank/DDBJ whole genome shotgun (WGS) entry which is preliminary data.</text>
</comment>
<organism evidence="4 5">
    <name type="scientific">Cryptosporidium parvum (strain Iowa II)</name>
    <dbReference type="NCBI Taxonomy" id="353152"/>
    <lineage>
        <taxon>Eukaryota</taxon>
        <taxon>Sar</taxon>
        <taxon>Alveolata</taxon>
        <taxon>Apicomplexa</taxon>
        <taxon>Conoidasida</taxon>
        <taxon>Coccidia</taxon>
        <taxon>Eucoccidiorida</taxon>
        <taxon>Eimeriorina</taxon>
        <taxon>Cryptosporidiidae</taxon>
        <taxon>Cryptosporidium</taxon>
    </lineage>
</organism>
<protein>
    <submittedName>
        <fullName evidence="4">60S ribosomal protein L27</fullName>
    </submittedName>
</protein>
<evidence type="ECO:0000256" key="2">
    <source>
        <dbReference type="ARBA" id="ARBA00022980"/>
    </source>
</evidence>
<evidence type="ECO:0000256" key="3">
    <source>
        <dbReference type="ARBA" id="ARBA00023274"/>
    </source>
</evidence>
<evidence type="ECO:0000256" key="1">
    <source>
        <dbReference type="ARBA" id="ARBA00009124"/>
    </source>
</evidence>
<dbReference type="InParanoid" id="Q5CSF1"/>
<dbReference type="OMA" id="NQWFFTK"/>
<keyword evidence="5" id="KW-1185">Reference proteome</keyword>
<dbReference type="InterPro" id="IPR008991">
    <property type="entry name" value="Translation_prot_SH3-like_sf"/>
</dbReference>
<evidence type="ECO:0000313" key="5">
    <source>
        <dbReference type="Proteomes" id="UP000006726"/>
    </source>
</evidence>
<dbReference type="InterPro" id="IPR038655">
    <property type="entry name" value="Ribosomal_eL27_sf"/>
</dbReference>
<dbReference type="Gene3D" id="2.30.30.770">
    <property type="match status" value="1"/>
</dbReference>
<dbReference type="PANTHER" id="PTHR10497">
    <property type="entry name" value="60S RIBOSOMAL PROTEIN L27"/>
    <property type="match status" value="1"/>
</dbReference>
<dbReference type="STRING" id="353152.Q5CSF1"/>
<dbReference type="GO" id="GO:1990904">
    <property type="term" value="C:ribonucleoprotein complex"/>
    <property type="evidence" value="ECO:0007669"/>
    <property type="project" value="UniProtKB-KW"/>
</dbReference>
<dbReference type="InterPro" id="IPR001141">
    <property type="entry name" value="Ribosomal_eL27"/>
</dbReference>
<keyword evidence="2 4" id="KW-0689">Ribosomal protein</keyword>
<dbReference type="OrthoDB" id="2365484at2759"/>
<sequence>FFRLIFSEFKLGRNLLKMAKLMKQGRVVVLLNGRYAGKKAVVVNTFESGTKDRPFPFVLVAGVEKAPLKVHKRLSKEKLKKKSTIKPFLKSINMNHVMPTRYVVSDFDIKPLLQGIDMQEADGKKQALRALHLAFNDKLINIQSEKGKAPKDLIFLRKPLRF</sequence>
<gene>
    <name evidence="4" type="ORF">cgd1_3000</name>
</gene>
<dbReference type="GO" id="GO:0003735">
    <property type="term" value="F:structural constituent of ribosome"/>
    <property type="evidence" value="ECO:0007669"/>
    <property type="project" value="InterPro"/>
</dbReference>
<dbReference type="RefSeq" id="XP_628116.1">
    <property type="nucleotide sequence ID" value="XM_628116.1"/>
</dbReference>
<accession>Q5CSF1</accession>
<dbReference type="GeneID" id="3371344"/>
<comment type="similarity">
    <text evidence="1">Belongs to the eukaryotic ribosomal protein eL27 family.</text>
</comment>
<dbReference type="GO" id="GO:0005840">
    <property type="term" value="C:ribosome"/>
    <property type="evidence" value="ECO:0007669"/>
    <property type="project" value="UniProtKB-KW"/>
</dbReference>
<keyword evidence="3" id="KW-0687">Ribonucleoprotein</keyword>
<dbReference type="EMBL" id="AAEE01000006">
    <property type="protein sequence ID" value="EAK88556.1"/>
    <property type="molecule type" value="Genomic_DNA"/>
</dbReference>
<name>Q5CSF1_CRYPI</name>
<reference evidence="4 5" key="1">
    <citation type="journal article" date="2004" name="Science">
        <title>Complete genome sequence of the apicomplexan, Cryptosporidium parvum.</title>
        <authorList>
            <person name="Abrahamsen M.S."/>
            <person name="Templeton T.J."/>
            <person name="Enomoto S."/>
            <person name="Abrahante J.E."/>
            <person name="Zhu G."/>
            <person name="Lancto C.A."/>
            <person name="Deng M."/>
            <person name="Liu C."/>
            <person name="Widmer G."/>
            <person name="Tzipori S."/>
            <person name="Buck G.A."/>
            <person name="Xu P."/>
            <person name="Bankier A.T."/>
            <person name="Dear P.H."/>
            <person name="Konfortov B.A."/>
            <person name="Spriggs H.F."/>
            <person name="Iyer L."/>
            <person name="Anantharaman V."/>
            <person name="Aravind L."/>
            <person name="Kapur V."/>
        </authorList>
    </citation>
    <scope>NUCLEOTIDE SEQUENCE [LARGE SCALE GENOMIC DNA]</scope>
    <source>
        <strain evidence="5">Iowa II</strain>
    </source>
</reference>